<proteinExistence type="predicted"/>
<dbReference type="Pfam" id="PF08002">
    <property type="entry name" value="DUF1697"/>
    <property type="match status" value="1"/>
</dbReference>
<dbReference type="AlphaFoldDB" id="G5K3I3"/>
<gene>
    <name evidence="1" type="ORF">STRIC_1352</name>
</gene>
<evidence type="ECO:0000313" key="2">
    <source>
        <dbReference type="Proteomes" id="UP000003330"/>
    </source>
</evidence>
<organism evidence="1 2">
    <name type="scientific">Streptococcus ictaluri 707-05</name>
    <dbReference type="NCBI Taxonomy" id="764299"/>
    <lineage>
        <taxon>Bacteria</taxon>
        <taxon>Bacillati</taxon>
        <taxon>Bacillota</taxon>
        <taxon>Bacilli</taxon>
        <taxon>Lactobacillales</taxon>
        <taxon>Streptococcaceae</taxon>
        <taxon>Streptococcus</taxon>
    </lineage>
</organism>
<dbReference type="SUPFAM" id="SSF160379">
    <property type="entry name" value="SP0830-like"/>
    <property type="match status" value="1"/>
</dbReference>
<name>G5K3I3_9STRE</name>
<protein>
    <recommendedName>
        <fullName evidence="3">PF08002 family protein</fullName>
    </recommendedName>
</protein>
<accession>G5K3I3</accession>
<dbReference type="RefSeq" id="WP_008088995.1">
    <property type="nucleotide sequence ID" value="NZ_AEUX02000006.1"/>
</dbReference>
<dbReference type="EMBL" id="AEUX02000006">
    <property type="protein sequence ID" value="EHI69552.1"/>
    <property type="molecule type" value="Genomic_DNA"/>
</dbReference>
<dbReference type="PANTHER" id="PTHR36439">
    <property type="entry name" value="BLL4334 PROTEIN"/>
    <property type="match status" value="1"/>
</dbReference>
<dbReference type="eggNOG" id="COG3797">
    <property type="taxonomic scope" value="Bacteria"/>
</dbReference>
<dbReference type="PANTHER" id="PTHR36439:SF1">
    <property type="entry name" value="DUF1697 DOMAIN-CONTAINING PROTEIN"/>
    <property type="match status" value="1"/>
</dbReference>
<reference evidence="1 2" key="1">
    <citation type="journal article" date="2014" name="Int. J. Syst. Evol. Microbiol.">
        <title>Phylogenomics and the dynamic genome evolution of the genus Streptococcus.</title>
        <authorList>
            <consortium name="The Broad Institute Genome Sequencing Platform"/>
            <person name="Richards V.P."/>
            <person name="Palmer S.R."/>
            <person name="Pavinski Bitar P.D."/>
            <person name="Qin X."/>
            <person name="Weinstock G.M."/>
            <person name="Highlander S.K."/>
            <person name="Town C.D."/>
            <person name="Burne R.A."/>
            <person name="Stanhope M.J."/>
        </authorList>
    </citation>
    <scope>NUCLEOTIDE SEQUENCE [LARGE SCALE GENOMIC DNA]</scope>
    <source>
        <strain evidence="1 2">707-05</strain>
    </source>
</reference>
<dbReference type="InterPro" id="IPR012545">
    <property type="entry name" value="DUF1697"/>
</dbReference>
<evidence type="ECO:0000313" key="1">
    <source>
        <dbReference type="EMBL" id="EHI69552.1"/>
    </source>
</evidence>
<dbReference type="Proteomes" id="UP000003330">
    <property type="component" value="Unassembled WGS sequence"/>
</dbReference>
<evidence type="ECO:0008006" key="3">
    <source>
        <dbReference type="Google" id="ProtNLM"/>
    </source>
</evidence>
<comment type="caution">
    <text evidence="1">The sequence shown here is derived from an EMBL/GenBank/DDBJ whole genome shotgun (WGS) entry which is preliminary data.</text>
</comment>
<dbReference type="Gene3D" id="3.30.70.1280">
    <property type="entry name" value="SP0830-like domains"/>
    <property type="match status" value="1"/>
</dbReference>
<sequence length="156" mass="17736">MDRYIALLRGININGKNKIPMSELKEAFHSLNYFDIKTYLNTGNVVFPSRETDINTLISQIEMMIKTNFGLTIPVFPISVKDLEAILECAPPWWGTADKAIYDNIIFIIPPATFREVFEVLGQPKIELEKIQNEKNDIFGLLIVKSIKRPSGGHEP</sequence>
<keyword evidence="2" id="KW-1185">Reference proteome</keyword>